<evidence type="ECO:0000313" key="2">
    <source>
        <dbReference type="Proteomes" id="UP000619761"/>
    </source>
</evidence>
<dbReference type="Proteomes" id="UP000619761">
    <property type="component" value="Unassembled WGS sequence"/>
</dbReference>
<accession>A0ABQ3B7Q0</accession>
<dbReference type="Gene3D" id="1.10.287.3020">
    <property type="match status" value="1"/>
</dbReference>
<keyword evidence="2" id="KW-1185">Reference proteome</keyword>
<evidence type="ECO:0008006" key="3">
    <source>
        <dbReference type="Google" id="ProtNLM"/>
    </source>
</evidence>
<evidence type="ECO:0000313" key="1">
    <source>
        <dbReference type="EMBL" id="GGY83605.1"/>
    </source>
</evidence>
<dbReference type="InterPro" id="IPR021490">
    <property type="entry name" value="DUF3144"/>
</dbReference>
<dbReference type="RefSeq" id="WP_189420176.1">
    <property type="nucleotide sequence ID" value="NZ_BMYZ01000003.1"/>
</dbReference>
<organism evidence="1 2">
    <name type="scientific">Cellvibrio zantedeschiae</name>
    <dbReference type="NCBI Taxonomy" id="1237077"/>
    <lineage>
        <taxon>Bacteria</taxon>
        <taxon>Pseudomonadati</taxon>
        <taxon>Pseudomonadota</taxon>
        <taxon>Gammaproteobacteria</taxon>
        <taxon>Cellvibrionales</taxon>
        <taxon>Cellvibrionaceae</taxon>
        <taxon>Cellvibrio</taxon>
    </lineage>
</organism>
<reference evidence="2" key="1">
    <citation type="journal article" date="2019" name="Int. J. Syst. Evol. Microbiol.">
        <title>The Global Catalogue of Microorganisms (GCM) 10K type strain sequencing project: providing services to taxonomists for standard genome sequencing and annotation.</title>
        <authorList>
            <consortium name="The Broad Institute Genomics Platform"/>
            <consortium name="The Broad Institute Genome Sequencing Center for Infectious Disease"/>
            <person name="Wu L."/>
            <person name="Ma J."/>
        </authorList>
    </citation>
    <scope>NUCLEOTIDE SEQUENCE [LARGE SCALE GENOMIC DNA]</scope>
    <source>
        <strain evidence="2">KCTC 32239</strain>
    </source>
</reference>
<protein>
    <recommendedName>
        <fullName evidence="3">DUF3144 domain-containing protein</fullName>
    </recommendedName>
</protein>
<gene>
    <name evidence="1" type="ORF">GCM10011613_30630</name>
</gene>
<sequence>MAEDTDEKFYNRADAHINLANEQLAEAARGKVSGSLMFAAARYNAWISATDLQSSKELQNRRDGLVEFFLNQYKSMLEHNLDNYIANYDDYVNSKKS</sequence>
<comment type="caution">
    <text evidence="1">The sequence shown here is derived from an EMBL/GenBank/DDBJ whole genome shotgun (WGS) entry which is preliminary data.</text>
</comment>
<dbReference type="EMBL" id="BMYZ01000003">
    <property type="protein sequence ID" value="GGY83605.1"/>
    <property type="molecule type" value="Genomic_DNA"/>
</dbReference>
<name>A0ABQ3B7Q0_9GAMM</name>
<dbReference type="Pfam" id="PF11342">
    <property type="entry name" value="DUF3144"/>
    <property type="match status" value="1"/>
</dbReference>
<proteinExistence type="predicted"/>